<feature type="signal peptide" evidence="1">
    <location>
        <begin position="1"/>
        <end position="22"/>
    </location>
</feature>
<evidence type="ECO:0000313" key="5">
    <source>
        <dbReference type="Proteomes" id="UP000095780"/>
    </source>
</evidence>
<organism evidence="2 4">
    <name type="scientific">Lachnospira eligens</name>
    <dbReference type="NCBI Taxonomy" id="39485"/>
    <lineage>
        <taxon>Bacteria</taxon>
        <taxon>Bacillati</taxon>
        <taxon>Bacillota</taxon>
        <taxon>Clostridia</taxon>
        <taxon>Lachnospirales</taxon>
        <taxon>Lachnospiraceae</taxon>
        <taxon>Lachnospira</taxon>
    </lineage>
</organism>
<dbReference type="PROSITE" id="PS51257">
    <property type="entry name" value="PROKAR_LIPOPROTEIN"/>
    <property type="match status" value="1"/>
</dbReference>
<sequence length="376" mass="42594">MKKNLFALLNICTILLSLFLTGCSGKESKITLNSSQPECILSNNNNIVLESYTNESVLDDEIPERSITCWGDSMMQGAGCNEAYIYSDNGIEDISYFTTPSALQYFTSINTYNFGVGGENSYQISLRAGGIPIYTDRDIYITDHSLAYVKFVDENEETITMDDYSGYGYEDNTYPDTVYINDVLCCVERADEGLYISICSDADCDSVTEMYINAWTRVIPKAAYDHRNDILILEMGSNGGWENDYDELIKQYQNIIDNSYYADYIIVGDTDNPGESADIYQDVYDNNGNYAGLHATLWEQALYDAFGEHFLNTRLYLMENALYDCGLTPTENDIIDIQTGNLPEQIRADFTHFNSYGYYSKAKAIYLKGIELGYWN</sequence>
<dbReference type="InterPro" id="IPR036514">
    <property type="entry name" value="SGNH_hydro_sf"/>
</dbReference>
<dbReference type="AlphaFoldDB" id="A0A174YN00"/>
<dbReference type="Gene3D" id="3.40.50.1110">
    <property type="entry name" value="SGNH hydrolase"/>
    <property type="match status" value="1"/>
</dbReference>
<dbReference type="Proteomes" id="UP000095780">
    <property type="component" value="Unassembled WGS sequence"/>
</dbReference>
<dbReference type="RefSeq" id="WP_055214228.1">
    <property type="nucleotide sequence ID" value="NZ_CABIXW010000005.1"/>
</dbReference>
<feature type="chain" id="PRO_5038213606" description="SGNH/GDSL hydrolase family protein" evidence="1">
    <location>
        <begin position="23"/>
        <end position="376"/>
    </location>
</feature>
<reference evidence="4 5" key="1">
    <citation type="submission" date="2015-09" db="EMBL/GenBank/DDBJ databases">
        <authorList>
            <consortium name="Pathogen Informatics"/>
        </authorList>
    </citation>
    <scope>NUCLEOTIDE SEQUENCE [LARGE SCALE GENOMIC DNA]</scope>
    <source>
        <strain evidence="2 4">2789STDY5834875</strain>
        <strain evidence="3 5">2789STDY5834878</strain>
    </source>
</reference>
<protein>
    <recommendedName>
        <fullName evidence="6">SGNH/GDSL hydrolase family protein</fullName>
    </recommendedName>
</protein>
<evidence type="ECO:0000313" key="4">
    <source>
        <dbReference type="Proteomes" id="UP000095621"/>
    </source>
</evidence>
<proteinExistence type="predicted"/>
<dbReference type="SUPFAM" id="SSF52266">
    <property type="entry name" value="SGNH hydrolase"/>
    <property type="match status" value="1"/>
</dbReference>
<evidence type="ECO:0000313" key="3">
    <source>
        <dbReference type="EMBL" id="CUQ87134.1"/>
    </source>
</evidence>
<dbReference type="EMBL" id="CZBV01000005">
    <property type="protein sequence ID" value="CUQ87134.1"/>
    <property type="molecule type" value="Genomic_DNA"/>
</dbReference>
<evidence type="ECO:0000256" key="1">
    <source>
        <dbReference type="SAM" id="SignalP"/>
    </source>
</evidence>
<dbReference type="EMBL" id="CZBU01000001">
    <property type="protein sequence ID" value="CUQ75082.1"/>
    <property type="molecule type" value="Genomic_DNA"/>
</dbReference>
<name>A0A174YN00_9FIRM</name>
<accession>A0A174YN00</accession>
<dbReference type="Proteomes" id="UP000095621">
    <property type="component" value="Unassembled WGS sequence"/>
</dbReference>
<evidence type="ECO:0000313" key="2">
    <source>
        <dbReference type="EMBL" id="CUQ75082.1"/>
    </source>
</evidence>
<gene>
    <name evidence="2" type="ORF">ERS852490_00314</name>
    <name evidence="3" type="ORF">ERS852492_01962</name>
</gene>
<keyword evidence="1" id="KW-0732">Signal</keyword>
<evidence type="ECO:0008006" key="6">
    <source>
        <dbReference type="Google" id="ProtNLM"/>
    </source>
</evidence>